<dbReference type="AlphaFoldDB" id="A0A5J5INN9"/>
<comment type="caution">
    <text evidence="1">The sequence shown here is derived from an EMBL/GenBank/DDBJ whole genome shotgun (WGS) entry which is preliminary data.</text>
</comment>
<evidence type="ECO:0000313" key="2">
    <source>
        <dbReference type="Proteomes" id="UP000326903"/>
    </source>
</evidence>
<protein>
    <submittedName>
        <fullName evidence="1">Uracil-DNA glycosylase family protein</fullName>
    </submittedName>
</protein>
<accession>A0A5J5INN9</accession>
<dbReference type="InterPro" id="IPR036895">
    <property type="entry name" value="Uracil-DNA_glycosylase-like_sf"/>
</dbReference>
<keyword evidence="2" id="KW-1185">Reference proteome</keyword>
<dbReference type="Proteomes" id="UP000326903">
    <property type="component" value="Unassembled WGS sequence"/>
</dbReference>
<dbReference type="RefSeq" id="WP_150414072.1">
    <property type="nucleotide sequence ID" value="NZ_VYQF01000001.1"/>
</dbReference>
<proteinExistence type="predicted"/>
<sequence length="136" mass="15854">MVKIETHPFEPFIPINATILIVGSFPGRDITQKFLGEDDWFYGTKRNQFWNIISGVYNIELKKATDKKELFRVKGIAIADIILKARRNATNNSDTSLEVVAYNDKAIKNILAQTSFRNIFFTSRFVEKHFLKYFRE</sequence>
<reference evidence="1 2" key="1">
    <citation type="submission" date="2019-09" db="EMBL/GenBank/DDBJ databases">
        <title>Draft genome sequence of Ginsengibacter sp. BR5-29.</title>
        <authorList>
            <person name="Im W.-T."/>
        </authorList>
    </citation>
    <scope>NUCLEOTIDE SEQUENCE [LARGE SCALE GENOMIC DNA]</scope>
    <source>
        <strain evidence="1 2">BR5-29</strain>
    </source>
</reference>
<organism evidence="1 2">
    <name type="scientific">Ginsengibacter hankyongi</name>
    <dbReference type="NCBI Taxonomy" id="2607284"/>
    <lineage>
        <taxon>Bacteria</taxon>
        <taxon>Pseudomonadati</taxon>
        <taxon>Bacteroidota</taxon>
        <taxon>Chitinophagia</taxon>
        <taxon>Chitinophagales</taxon>
        <taxon>Chitinophagaceae</taxon>
        <taxon>Ginsengibacter</taxon>
    </lineage>
</organism>
<evidence type="ECO:0000313" key="1">
    <source>
        <dbReference type="EMBL" id="KAA9041943.1"/>
    </source>
</evidence>
<gene>
    <name evidence="1" type="ORF">FW778_07990</name>
</gene>
<dbReference type="Gene3D" id="3.40.470.10">
    <property type="entry name" value="Uracil-DNA glycosylase-like domain"/>
    <property type="match status" value="1"/>
</dbReference>
<dbReference type="SUPFAM" id="SSF52141">
    <property type="entry name" value="Uracil-DNA glycosylase-like"/>
    <property type="match status" value="1"/>
</dbReference>
<name>A0A5J5INN9_9BACT</name>
<dbReference type="EMBL" id="VYQF01000001">
    <property type="protein sequence ID" value="KAA9041943.1"/>
    <property type="molecule type" value="Genomic_DNA"/>
</dbReference>